<evidence type="ECO:0000313" key="2">
    <source>
        <dbReference type="Proteomes" id="UP001239111"/>
    </source>
</evidence>
<accession>A0ACC2NWR3</accession>
<comment type="caution">
    <text evidence="1">The sequence shown here is derived from an EMBL/GenBank/DDBJ whole genome shotgun (WGS) entry which is preliminary data.</text>
</comment>
<dbReference type="EMBL" id="CM056742">
    <property type="protein sequence ID" value="KAJ8675714.1"/>
    <property type="molecule type" value="Genomic_DNA"/>
</dbReference>
<protein>
    <submittedName>
        <fullName evidence="1">Uncharacterized protein</fullName>
    </submittedName>
</protein>
<gene>
    <name evidence="1" type="ORF">QAD02_011500</name>
</gene>
<name>A0ACC2NWR3_9HYME</name>
<dbReference type="Proteomes" id="UP001239111">
    <property type="component" value="Chromosome 2"/>
</dbReference>
<evidence type="ECO:0000313" key="1">
    <source>
        <dbReference type="EMBL" id="KAJ8675714.1"/>
    </source>
</evidence>
<reference evidence="1" key="1">
    <citation type="submission" date="2023-04" db="EMBL/GenBank/DDBJ databases">
        <title>A chromosome-level genome assembly of the parasitoid wasp Eretmocerus hayati.</title>
        <authorList>
            <person name="Zhong Y."/>
            <person name="Liu S."/>
            <person name="Liu Y."/>
        </authorList>
    </citation>
    <scope>NUCLEOTIDE SEQUENCE</scope>
    <source>
        <strain evidence="1">ZJU_SS_LIU_2023</strain>
    </source>
</reference>
<organism evidence="1 2">
    <name type="scientific">Eretmocerus hayati</name>
    <dbReference type="NCBI Taxonomy" id="131215"/>
    <lineage>
        <taxon>Eukaryota</taxon>
        <taxon>Metazoa</taxon>
        <taxon>Ecdysozoa</taxon>
        <taxon>Arthropoda</taxon>
        <taxon>Hexapoda</taxon>
        <taxon>Insecta</taxon>
        <taxon>Pterygota</taxon>
        <taxon>Neoptera</taxon>
        <taxon>Endopterygota</taxon>
        <taxon>Hymenoptera</taxon>
        <taxon>Apocrita</taxon>
        <taxon>Proctotrupomorpha</taxon>
        <taxon>Chalcidoidea</taxon>
        <taxon>Aphelinidae</taxon>
        <taxon>Aphelininae</taxon>
        <taxon>Eretmocerus</taxon>
    </lineage>
</organism>
<keyword evidence="2" id="KW-1185">Reference proteome</keyword>
<proteinExistence type="predicted"/>
<sequence length="392" mass="43075">MNSQVSFVRDYDTDGDCVIVAEFDAPSDNEAGVTTIYGRIVPDENFSPKEENSAEDGSAHFDSFAFLEMAIYDDASTPVALYSEDDGSINLCDAVTAYIIPPPQGFEDNLLDSLQRPASPPFIGFESSECFIHKIKDEKFSTADLSRFGDGNIIVEDESNNVYVQESWQPVVWPGLVERERMTAAKYHRLERNGSKKSPSRSFRNIDAGKPRKESARAKKSSKILEIAADCSSGPESSVVDRIAQLMVSVPARKQTGKILKSVEISDKDNCTVEAADIGVFHPDTRDKELHVVLHRCDIQSASVFSLAHSVDENAALNERRVSLDNSTCSSGHVLDEANFSSVAACSNAKEKRKIVILIPRFQRVIPHFPKSVPASLNGPGGRFAYSILFNA</sequence>